<reference evidence="1" key="1">
    <citation type="submission" date="2019-06" db="EMBL/GenBank/DDBJ databases">
        <authorList>
            <person name="Zheng W."/>
        </authorList>
    </citation>
    <scope>NUCLEOTIDE SEQUENCE</scope>
    <source>
        <strain evidence="1">QDHG01</strain>
    </source>
</reference>
<organism evidence="1 2">
    <name type="scientific">Halteria grandinella</name>
    <dbReference type="NCBI Taxonomy" id="5974"/>
    <lineage>
        <taxon>Eukaryota</taxon>
        <taxon>Sar</taxon>
        <taxon>Alveolata</taxon>
        <taxon>Ciliophora</taxon>
        <taxon>Intramacronucleata</taxon>
        <taxon>Spirotrichea</taxon>
        <taxon>Stichotrichia</taxon>
        <taxon>Sporadotrichida</taxon>
        <taxon>Halteriidae</taxon>
        <taxon>Halteria</taxon>
    </lineage>
</organism>
<dbReference type="SUPFAM" id="SSF56112">
    <property type="entry name" value="Protein kinase-like (PK-like)"/>
    <property type="match status" value="1"/>
</dbReference>
<proteinExistence type="predicted"/>
<dbReference type="Proteomes" id="UP000785679">
    <property type="component" value="Unassembled WGS sequence"/>
</dbReference>
<evidence type="ECO:0000313" key="2">
    <source>
        <dbReference type="Proteomes" id="UP000785679"/>
    </source>
</evidence>
<accession>A0A8J8T270</accession>
<keyword evidence="2" id="KW-1185">Reference proteome</keyword>
<dbReference type="InterPro" id="IPR011009">
    <property type="entry name" value="Kinase-like_dom_sf"/>
</dbReference>
<comment type="caution">
    <text evidence="1">The sequence shown here is derived from an EMBL/GenBank/DDBJ whole genome shotgun (WGS) entry which is preliminary data.</text>
</comment>
<evidence type="ECO:0000313" key="1">
    <source>
        <dbReference type="EMBL" id="TNV79115.1"/>
    </source>
</evidence>
<dbReference type="EMBL" id="RRYP01009364">
    <property type="protein sequence ID" value="TNV79115.1"/>
    <property type="molecule type" value="Genomic_DNA"/>
</dbReference>
<sequence length="185" mass="20866">MEESKTIQASTKTPLRDILPLPEDTALLYFAQICLTVRHYKQMGTCLANICVENIAVDGKQQLASIQTSELCTIDEGLGAIQIGILLQEMLQYDSKINAPVKELINSLIEEDQQKRPNINQVLKIPIILEKLYHLLSLLKMDLMFPIILKCNLQILVWLSQPSLGIRCLKAISSTLIYQTSLLMQ</sequence>
<gene>
    <name evidence="1" type="ORF">FGO68_gene13736</name>
</gene>
<dbReference type="AlphaFoldDB" id="A0A8J8T270"/>
<protein>
    <submittedName>
        <fullName evidence="1">Uncharacterized protein</fullName>
    </submittedName>
</protein>
<name>A0A8J8T270_HALGN</name>